<accession>A0A9P6GA62</accession>
<dbReference type="OrthoDB" id="3773439at2759"/>
<dbReference type="EMBL" id="WJXW01000012">
    <property type="protein sequence ID" value="KAF9731250.1"/>
    <property type="molecule type" value="Genomic_DNA"/>
</dbReference>
<dbReference type="Proteomes" id="UP000756921">
    <property type="component" value="Unassembled WGS sequence"/>
</dbReference>
<evidence type="ECO:0000256" key="1">
    <source>
        <dbReference type="SAM" id="MobiDB-lite"/>
    </source>
</evidence>
<dbReference type="AlphaFoldDB" id="A0A9P6GA62"/>
<feature type="compositionally biased region" description="Polar residues" evidence="1">
    <location>
        <begin position="316"/>
        <end position="336"/>
    </location>
</feature>
<comment type="caution">
    <text evidence="2">The sequence shown here is derived from an EMBL/GenBank/DDBJ whole genome shotgun (WGS) entry which is preliminary data.</text>
</comment>
<name>A0A9P6GA62_9PLEO</name>
<evidence type="ECO:0000313" key="2">
    <source>
        <dbReference type="EMBL" id="KAF9731250.1"/>
    </source>
</evidence>
<feature type="region of interest" description="Disordered" evidence="1">
    <location>
        <begin position="1"/>
        <end position="50"/>
    </location>
</feature>
<reference evidence="2" key="1">
    <citation type="journal article" date="2020" name="Mol. Plant Microbe Interact.">
        <title>Genome Sequence of the Biocontrol Agent Coniothyrium minitans strain Conio (IMI 134523).</title>
        <authorList>
            <person name="Patel D."/>
            <person name="Shittu T.A."/>
            <person name="Baroncelli R."/>
            <person name="Muthumeenakshi S."/>
            <person name="Osborne T.H."/>
            <person name="Janganan T.K."/>
            <person name="Sreenivasaprasad S."/>
        </authorList>
    </citation>
    <scope>NUCLEOTIDE SEQUENCE</scope>
    <source>
        <strain evidence="2">Conio</strain>
    </source>
</reference>
<feature type="region of interest" description="Disordered" evidence="1">
    <location>
        <begin position="146"/>
        <end position="218"/>
    </location>
</feature>
<feature type="region of interest" description="Disordered" evidence="1">
    <location>
        <begin position="413"/>
        <end position="438"/>
    </location>
</feature>
<proteinExistence type="predicted"/>
<organism evidence="2 3">
    <name type="scientific">Paraphaeosphaeria minitans</name>
    <dbReference type="NCBI Taxonomy" id="565426"/>
    <lineage>
        <taxon>Eukaryota</taxon>
        <taxon>Fungi</taxon>
        <taxon>Dikarya</taxon>
        <taxon>Ascomycota</taxon>
        <taxon>Pezizomycotina</taxon>
        <taxon>Dothideomycetes</taxon>
        <taxon>Pleosporomycetidae</taxon>
        <taxon>Pleosporales</taxon>
        <taxon>Massarineae</taxon>
        <taxon>Didymosphaeriaceae</taxon>
        <taxon>Paraphaeosphaeria</taxon>
    </lineage>
</organism>
<feature type="compositionally biased region" description="Basic and acidic residues" evidence="1">
    <location>
        <begin position="157"/>
        <end position="169"/>
    </location>
</feature>
<evidence type="ECO:0000313" key="3">
    <source>
        <dbReference type="Proteomes" id="UP000756921"/>
    </source>
</evidence>
<gene>
    <name evidence="2" type="ORF">PMIN01_10267</name>
</gene>
<feature type="compositionally biased region" description="Basic and acidic residues" evidence="1">
    <location>
        <begin position="176"/>
        <end position="186"/>
    </location>
</feature>
<sequence>MSYSNRSNKAAALLTEQGDCGSPSSPQRCSSKASNQELSQPNGNRDSNSVLASSGAVLDAFALSDMQTFANSTSAASFPVQGATRLSAAGAHGGIIFPFPEELVSDSVNKNIASTPRKREKLVVNDSYKGSKHSVAEHNELVQGSKRVDDIEIDAGPNDRVEKKNKDETGNETEEEKQVKKVEARVNENLPYRSIKTINIPKRSNQDKDTDAERRPQENDLTTWYGSMLYRESLITYFCDEVGLSYQKTANEATVLQCFPDGKVSSEWIRNRHLLSLDEQYNQYGLKNEADIPRPTAAEARRGLARLTKASSSIAAKNSTRVGQNKDAQGSAQLRTKNAEPRFVREAPARQLEMTQIVVWKDLYKCSFDQIRSFCKDDFDWVISSGQVAHFYHLVRPSAYGIKRYRNIQDSADREEVTNGQGTEVTLGISRGNASGEQQVHEKQVVKDPQTYNNVSDSQAVIGTGVANEVGPGNNTNCGTNAMPMSEAETVNFRLQMRVQPVVEGDFGNALTADVNNADCETTVDMDFQYDTEDSAVTHDPPA</sequence>
<keyword evidence="3" id="KW-1185">Reference proteome</keyword>
<feature type="compositionally biased region" description="Polar residues" evidence="1">
    <location>
        <begin position="22"/>
        <end position="50"/>
    </location>
</feature>
<feature type="compositionally biased region" description="Basic and acidic residues" evidence="1">
    <location>
        <begin position="204"/>
        <end position="218"/>
    </location>
</feature>
<feature type="region of interest" description="Disordered" evidence="1">
    <location>
        <begin position="316"/>
        <end position="341"/>
    </location>
</feature>
<protein>
    <submittedName>
        <fullName evidence="2">Uncharacterized protein</fullName>
    </submittedName>
</protein>